<dbReference type="Proteomes" id="UP001303046">
    <property type="component" value="Unassembled WGS sequence"/>
</dbReference>
<accession>A0ABR1DVU5</accession>
<comment type="caution">
    <text evidence="1">The sequence shown here is derived from an EMBL/GenBank/DDBJ whole genome shotgun (WGS) entry which is preliminary data.</text>
</comment>
<protein>
    <submittedName>
        <fullName evidence="1">Uncharacterized protein</fullName>
    </submittedName>
</protein>
<dbReference type="EMBL" id="JAVFWL010000005">
    <property type="protein sequence ID" value="KAK6754552.1"/>
    <property type="molecule type" value="Genomic_DNA"/>
</dbReference>
<reference evidence="1 2" key="1">
    <citation type="submission" date="2023-08" db="EMBL/GenBank/DDBJ databases">
        <title>A Necator americanus chromosomal reference genome.</title>
        <authorList>
            <person name="Ilik V."/>
            <person name="Petrzelkova K.J."/>
            <person name="Pardy F."/>
            <person name="Fuh T."/>
            <person name="Niatou-Singa F.S."/>
            <person name="Gouil Q."/>
            <person name="Baker L."/>
            <person name="Ritchie M.E."/>
            <person name="Jex A.R."/>
            <person name="Gazzola D."/>
            <person name="Li H."/>
            <person name="Toshio Fujiwara R."/>
            <person name="Zhan B."/>
            <person name="Aroian R.V."/>
            <person name="Pafco B."/>
            <person name="Schwarz E.M."/>
        </authorList>
    </citation>
    <scope>NUCLEOTIDE SEQUENCE [LARGE SCALE GENOMIC DNA]</scope>
    <source>
        <strain evidence="1 2">Aroian</strain>
        <tissue evidence="1">Whole animal</tissue>
    </source>
</reference>
<evidence type="ECO:0000313" key="2">
    <source>
        <dbReference type="Proteomes" id="UP001303046"/>
    </source>
</evidence>
<name>A0ABR1DVU5_NECAM</name>
<gene>
    <name evidence="1" type="primary">Necator_chrV.g18299</name>
    <name evidence="1" type="ORF">RB195_013508</name>
</gene>
<proteinExistence type="predicted"/>
<sequence>MLRALFREITNLHLQDETIYRCVTEKEFFVLCYATLRLNHVWMTMGKFAGLDERFGSPLKLDKPTYPVFYSLIKTHKLKPDEMNSTSAATFKI</sequence>
<evidence type="ECO:0000313" key="1">
    <source>
        <dbReference type="EMBL" id="KAK6754552.1"/>
    </source>
</evidence>
<keyword evidence="2" id="KW-1185">Reference proteome</keyword>
<organism evidence="1 2">
    <name type="scientific">Necator americanus</name>
    <name type="common">Human hookworm</name>
    <dbReference type="NCBI Taxonomy" id="51031"/>
    <lineage>
        <taxon>Eukaryota</taxon>
        <taxon>Metazoa</taxon>
        <taxon>Ecdysozoa</taxon>
        <taxon>Nematoda</taxon>
        <taxon>Chromadorea</taxon>
        <taxon>Rhabditida</taxon>
        <taxon>Rhabditina</taxon>
        <taxon>Rhabditomorpha</taxon>
        <taxon>Strongyloidea</taxon>
        <taxon>Ancylostomatidae</taxon>
        <taxon>Bunostominae</taxon>
        <taxon>Necator</taxon>
    </lineage>
</organism>